<evidence type="ECO:0000259" key="8">
    <source>
        <dbReference type="PROSITE" id="PS50011"/>
    </source>
</evidence>
<evidence type="ECO:0000256" key="7">
    <source>
        <dbReference type="SAM" id="MobiDB-lite"/>
    </source>
</evidence>
<feature type="region of interest" description="Disordered" evidence="7">
    <location>
        <begin position="290"/>
        <end position="352"/>
    </location>
</feature>
<keyword evidence="4" id="KW-0547">Nucleotide-binding</keyword>
<dbReference type="PROSITE" id="PS50011">
    <property type="entry name" value="PROTEIN_KINASE_DOM"/>
    <property type="match status" value="1"/>
</dbReference>
<evidence type="ECO:0000256" key="1">
    <source>
        <dbReference type="ARBA" id="ARBA00012513"/>
    </source>
</evidence>
<sequence>MPAQPGTTIAGYRIVSLLGSGGMGDVYVVENPQLQRREAMKVISVAGASNPEFQERFANEARTAASLDHPSIITVHSYGVSTPDSAATTGLPWFTMSYLDGPDLSATRLTPAETIDAITQVASALDYAHGRDVVHRDVKPANIVVTRDGQGRLARAVVLDFGIAKLSDSPQLTAMNSVVGTMAYTAPEIISGQPATGRSDQYSLACSVFDVLSGHAPFRAETATALMMAHVQQPPPPLGQSRPDLAPLGPVIERAMAKNPAARYPDCATFAAELRRALAETVSGTVAGVHAAPGHAAPSQPTTPSPQSFHPAPNHPSGSAAVPHPQYLSNPQASNPSQPGLPFGPQFTQPRPESRRGLWIGLAAAVVAILAVAGTSPLWWPSSDAGPAAPTDNQQISAGFGTVCAIKDGELYCWGDNSTGQLGDGTTTSRSTPTKIAQLSNVTGVTVGGFVGDNSAYVTTTCAIADRELHCWGANGNGQIGNGSADTSPHTTPTKIANLTDVTSVANGFGATCAVSGGEVYCWGYGANGQIGNGSTDKQVLAPTKVPGLSEVRAVRMNGGTACAVTMNEELHCWGLEQHRPTRGRHHCTAIDTCESLRPAERDIGRTWIQYH</sequence>
<keyword evidence="2 9" id="KW-0723">Serine/threonine-protein kinase</keyword>
<organism evidence="9 10">
    <name type="scientific">Gordonia malaquae NBRC 108250</name>
    <dbReference type="NCBI Taxonomy" id="1223542"/>
    <lineage>
        <taxon>Bacteria</taxon>
        <taxon>Bacillati</taxon>
        <taxon>Actinomycetota</taxon>
        <taxon>Actinomycetes</taxon>
        <taxon>Mycobacteriales</taxon>
        <taxon>Gordoniaceae</taxon>
        <taxon>Gordonia</taxon>
    </lineage>
</organism>
<evidence type="ECO:0000313" key="10">
    <source>
        <dbReference type="Proteomes" id="UP000035009"/>
    </source>
</evidence>
<dbReference type="EMBL" id="BAOP01000021">
    <property type="protein sequence ID" value="GAC80728.1"/>
    <property type="molecule type" value="Genomic_DNA"/>
</dbReference>
<comment type="caution">
    <text evidence="9">The sequence shown here is derived from an EMBL/GenBank/DDBJ whole genome shotgun (WGS) entry which is preliminary data.</text>
</comment>
<dbReference type="Proteomes" id="UP000035009">
    <property type="component" value="Unassembled WGS sequence"/>
</dbReference>
<feature type="compositionally biased region" description="Low complexity" evidence="7">
    <location>
        <begin position="290"/>
        <end position="308"/>
    </location>
</feature>
<dbReference type="SUPFAM" id="SSF50985">
    <property type="entry name" value="RCC1/BLIP-II"/>
    <property type="match status" value="1"/>
</dbReference>
<protein>
    <recommendedName>
        <fullName evidence="1">non-specific serine/threonine protein kinase</fullName>
        <ecNumber evidence="1">2.7.11.1</ecNumber>
    </recommendedName>
</protein>
<keyword evidence="5 9" id="KW-0418">Kinase</keyword>
<keyword evidence="10" id="KW-1185">Reference proteome</keyword>
<reference evidence="9 10" key="1">
    <citation type="submission" date="2013-02" db="EMBL/GenBank/DDBJ databases">
        <title>Whole genome shotgun sequence of Gordonia malaquae NBRC 108250.</title>
        <authorList>
            <person name="Yoshida I."/>
            <person name="Hosoyama A."/>
            <person name="Tsuchikane K."/>
            <person name="Ando Y."/>
            <person name="Baba S."/>
            <person name="Ohji S."/>
            <person name="Hamada M."/>
            <person name="Tamura T."/>
            <person name="Yamazoe A."/>
            <person name="Yamazaki S."/>
            <person name="Fujita N."/>
        </authorList>
    </citation>
    <scope>NUCLEOTIDE SEQUENCE [LARGE SCALE GENOMIC DNA]</scope>
    <source>
        <strain evidence="9 10">NBRC 108250</strain>
    </source>
</reference>
<dbReference type="InterPro" id="IPR000408">
    <property type="entry name" value="Reg_chr_condens"/>
</dbReference>
<dbReference type="InterPro" id="IPR011009">
    <property type="entry name" value="Kinase-like_dom_sf"/>
</dbReference>
<evidence type="ECO:0000313" key="9">
    <source>
        <dbReference type="EMBL" id="GAC80728.1"/>
    </source>
</evidence>
<evidence type="ECO:0000256" key="2">
    <source>
        <dbReference type="ARBA" id="ARBA00022527"/>
    </source>
</evidence>
<dbReference type="STRING" id="410332.SAMN04488550_2610"/>
<proteinExistence type="predicted"/>
<dbReference type="EC" id="2.7.11.1" evidence="1"/>
<dbReference type="PANTHER" id="PTHR43289">
    <property type="entry name" value="MITOGEN-ACTIVATED PROTEIN KINASE KINASE KINASE 20-RELATED"/>
    <property type="match status" value="1"/>
</dbReference>
<evidence type="ECO:0000256" key="3">
    <source>
        <dbReference type="ARBA" id="ARBA00022679"/>
    </source>
</evidence>
<name>M3VBR6_GORML</name>
<dbReference type="AlphaFoldDB" id="M3VBR6"/>
<dbReference type="CDD" id="cd14014">
    <property type="entry name" value="STKc_PknB_like"/>
    <property type="match status" value="1"/>
</dbReference>
<dbReference type="Gene3D" id="1.10.510.10">
    <property type="entry name" value="Transferase(Phosphotransferase) domain 1"/>
    <property type="match status" value="1"/>
</dbReference>
<keyword evidence="3" id="KW-0808">Transferase</keyword>
<gene>
    <name evidence="9" type="ORF">GM1_021_00140</name>
</gene>
<dbReference type="PROSITE" id="PS50012">
    <property type="entry name" value="RCC1_3"/>
    <property type="match status" value="3"/>
</dbReference>
<accession>M3VBR6</accession>
<evidence type="ECO:0000256" key="5">
    <source>
        <dbReference type="ARBA" id="ARBA00022777"/>
    </source>
</evidence>
<dbReference type="Pfam" id="PF00069">
    <property type="entry name" value="Pkinase"/>
    <property type="match status" value="1"/>
</dbReference>
<dbReference type="eggNOG" id="COG5184">
    <property type="taxonomic scope" value="Bacteria"/>
</dbReference>
<dbReference type="eggNOG" id="COG0515">
    <property type="taxonomic scope" value="Bacteria"/>
</dbReference>
<dbReference type="Pfam" id="PF00415">
    <property type="entry name" value="RCC1"/>
    <property type="match status" value="3"/>
</dbReference>
<dbReference type="Gene3D" id="3.30.200.20">
    <property type="entry name" value="Phosphorylase Kinase, domain 1"/>
    <property type="match status" value="1"/>
</dbReference>
<dbReference type="SUPFAM" id="SSF56112">
    <property type="entry name" value="Protein kinase-like (PK-like)"/>
    <property type="match status" value="1"/>
</dbReference>
<dbReference type="PANTHER" id="PTHR43289:SF6">
    <property type="entry name" value="SERINE_THREONINE-PROTEIN KINASE NEKL-3"/>
    <property type="match status" value="1"/>
</dbReference>
<keyword evidence="6" id="KW-0067">ATP-binding</keyword>
<dbReference type="InterPro" id="IPR008271">
    <property type="entry name" value="Ser/Thr_kinase_AS"/>
</dbReference>
<dbReference type="Gene3D" id="2.130.10.30">
    <property type="entry name" value="Regulator of chromosome condensation 1/beta-lactamase-inhibitor protein II"/>
    <property type="match status" value="1"/>
</dbReference>
<dbReference type="GO" id="GO:0004674">
    <property type="term" value="F:protein serine/threonine kinase activity"/>
    <property type="evidence" value="ECO:0007669"/>
    <property type="project" value="UniProtKB-KW"/>
</dbReference>
<dbReference type="InterPro" id="IPR000719">
    <property type="entry name" value="Prot_kinase_dom"/>
</dbReference>
<dbReference type="PROSITE" id="PS00108">
    <property type="entry name" value="PROTEIN_KINASE_ST"/>
    <property type="match status" value="1"/>
</dbReference>
<dbReference type="RefSeq" id="WP_008379941.1">
    <property type="nucleotide sequence ID" value="NZ_BAOP01000021.1"/>
</dbReference>
<dbReference type="SMART" id="SM00220">
    <property type="entry name" value="S_TKc"/>
    <property type="match status" value="1"/>
</dbReference>
<dbReference type="InterPro" id="IPR009091">
    <property type="entry name" value="RCC1/BLIP-II"/>
</dbReference>
<feature type="compositionally biased region" description="Polar residues" evidence="7">
    <location>
        <begin position="327"/>
        <end position="338"/>
    </location>
</feature>
<evidence type="ECO:0000256" key="6">
    <source>
        <dbReference type="ARBA" id="ARBA00022840"/>
    </source>
</evidence>
<evidence type="ECO:0000256" key="4">
    <source>
        <dbReference type="ARBA" id="ARBA00022741"/>
    </source>
</evidence>
<feature type="domain" description="Protein kinase" evidence="8">
    <location>
        <begin position="12"/>
        <end position="278"/>
    </location>
</feature>
<dbReference type="GO" id="GO:0005524">
    <property type="term" value="F:ATP binding"/>
    <property type="evidence" value="ECO:0007669"/>
    <property type="project" value="UniProtKB-KW"/>
</dbReference>